<comment type="caution">
    <text evidence="2">The sequence shown here is derived from an EMBL/GenBank/DDBJ whole genome shotgun (WGS) entry which is preliminary data.</text>
</comment>
<reference evidence="2" key="1">
    <citation type="submission" date="2014-12" db="EMBL/GenBank/DDBJ databases">
        <authorList>
            <person name="Huang H.-H."/>
            <person name="Chen S.-C."/>
            <person name="Lai M.-C."/>
        </authorList>
    </citation>
    <scope>NUCLEOTIDE SEQUENCE</scope>
    <source>
        <strain evidence="2">K1F9705b</strain>
    </source>
</reference>
<dbReference type="OrthoDB" id="115459at2157"/>
<dbReference type="Gene3D" id="3.40.50.1010">
    <property type="entry name" value="5'-nuclease"/>
    <property type="match status" value="1"/>
</dbReference>
<dbReference type="Pfam" id="PF01850">
    <property type="entry name" value="PIN"/>
    <property type="match status" value="1"/>
</dbReference>
<dbReference type="InterPro" id="IPR029060">
    <property type="entry name" value="PIN-like_dom_sf"/>
</dbReference>
<protein>
    <recommendedName>
        <fullName evidence="1">PIN domain-containing protein</fullName>
    </recommendedName>
</protein>
<keyword evidence="3" id="KW-1185">Reference proteome</keyword>
<dbReference type="EMBL" id="JWHL01000020">
    <property type="protein sequence ID" value="MBR1369811.1"/>
    <property type="molecule type" value="Genomic_DNA"/>
</dbReference>
<name>A0A8J7W7G4_9EURY</name>
<evidence type="ECO:0000313" key="2">
    <source>
        <dbReference type="EMBL" id="MBR1369811.1"/>
    </source>
</evidence>
<feature type="domain" description="PIN" evidence="1">
    <location>
        <begin position="41"/>
        <end position="122"/>
    </location>
</feature>
<dbReference type="AlphaFoldDB" id="A0A8J7W7G4"/>
<gene>
    <name evidence="2" type="ORF">RJ53_10120</name>
</gene>
<evidence type="ECO:0000313" key="3">
    <source>
        <dbReference type="Proteomes" id="UP000730161"/>
    </source>
</evidence>
<accession>A0A8J7W7G4</accession>
<dbReference type="InterPro" id="IPR002716">
    <property type="entry name" value="PIN_dom"/>
</dbReference>
<dbReference type="Proteomes" id="UP000730161">
    <property type="component" value="Unassembled WGS sequence"/>
</dbReference>
<organism evidence="2 3">
    <name type="scientific">Methanocalculus chunghsingensis</name>
    <dbReference type="NCBI Taxonomy" id="156457"/>
    <lineage>
        <taxon>Archaea</taxon>
        <taxon>Methanobacteriati</taxon>
        <taxon>Methanobacteriota</taxon>
        <taxon>Stenosarchaea group</taxon>
        <taxon>Methanomicrobia</taxon>
        <taxon>Methanomicrobiales</taxon>
        <taxon>Methanocalculaceae</taxon>
        <taxon>Methanocalculus</taxon>
    </lineage>
</organism>
<dbReference type="SUPFAM" id="SSF88723">
    <property type="entry name" value="PIN domain-like"/>
    <property type="match status" value="1"/>
</dbReference>
<evidence type="ECO:0000259" key="1">
    <source>
        <dbReference type="Pfam" id="PF01850"/>
    </source>
</evidence>
<sequence length="149" mass="17295">MRIYLDVCCLCRPFDNLQHEKIALEANAVLAILDRCLHDWELIGSVVIDDEISFIPDIEKRLKVEQKLYLINEYIEYNESIFEQATLYMKMGLKHYDALHLACAQSGEALLLTTDTKLVAISRKIPELSIRVENPLIWLMEVLDDENNQ</sequence>
<proteinExistence type="predicted"/>